<dbReference type="InterPro" id="IPR025333">
    <property type="entry name" value="DUF4239"/>
</dbReference>
<dbReference type="Pfam" id="PF14023">
    <property type="entry name" value="Bestrophin-like"/>
    <property type="match status" value="1"/>
</dbReference>
<keyword evidence="1" id="KW-0472">Membrane</keyword>
<keyword evidence="1" id="KW-0812">Transmembrane</keyword>
<dbReference type="Proteomes" id="UP001595756">
    <property type="component" value="Unassembled WGS sequence"/>
</dbReference>
<proteinExistence type="predicted"/>
<reference evidence="3" key="1">
    <citation type="journal article" date="2019" name="Int. J. Syst. Evol. Microbiol.">
        <title>The Global Catalogue of Microorganisms (GCM) 10K type strain sequencing project: providing services to taxonomists for standard genome sequencing and annotation.</title>
        <authorList>
            <consortium name="The Broad Institute Genomics Platform"/>
            <consortium name="The Broad Institute Genome Sequencing Center for Infectious Disease"/>
            <person name="Wu L."/>
            <person name="Ma J."/>
        </authorList>
    </citation>
    <scope>NUCLEOTIDE SEQUENCE [LARGE SCALE GENOMIC DNA]</scope>
    <source>
        <strain evidence="3">CGMCC 1.19029</strain>
    </source>
</reference>
<sequence>MPTSNEGTMFDFMYELPEWLMFVVCVLLVGCLSLAAVALMTALRRLWPTGSHGANMIDTMLSGILLPTGIVIAFVASDIWQQDTKGRAAVEQEAIAVADALRISKFLPADLREQVTGVLDDYIREVVGNEWALMGEGQASQIAEDQLESLVVISVRIEAGTDQIGLQRAAESLRRYTSNIESARNQRLLVSHARVKMTKWVTVLVMLFVAACVLSELHRTRRRPLCLALGLFSLAFGATLYLITSYDRPFTGTTIIEPTSLSVLLVRG</sequence>
<dbReference type="EMBL" id="JBHSDY010000006">
    <property type="protein sequence ID" value="MFC4298550.1"/>
    <property type="molecule type" value="Genomic_DNA"/>
</dbReference>
<keyword evidence="1" id="KW-1133">Transmembrane helix</keyword>
<keyword evidence="3" id="KW-1185">Reference proteome</keyword>
<feature type="transmembrane region" description="Helical" evidence="1">
    <location>
        <begin position="20"/>
        <end position="43"/>
    </location>
</feature>
<accession>A0ABV8S054</accession>
<organism evidence="2 3">
    <name type="scientific">Castellaniella hirudinis</name>
    <dbReference type="NCBI Taxonomy" id="1144617"/>
    <lineage>
        <taxon>Bacteria</taxon>
        <taxon>Pseudomonadati</taxon>
        <taxon>Pseudomonadota</taxon>
        <taxon>Betaproteobacteria</taxon>
        <taxon>Burkholderiales</taxon>
        <taxon>Alcaligenaceae</taxon>
        <taxon>Castellaniella</taxon>
    </lineage>
</organism>
<name>A0ABV8S054_9BURK</name>
<comment type="caution">
    <text evidence="2">The sequence shown here is derived from an EMBL/GenBank/DDBJ whole genome shotgun (WGS) entry which is preliminary data.</text>
</comment>
<protein>
    <recommendedName>
        <fullName evidence="4">DUF4239 domain-containing protein</fullName>
    </recommendedName>
</protein>
<evidence type="ECO:0000256" key="1">
    <source>
        <dbReference type="SAM" id="Phobius"/>
    </source>
</evidence>
<feature type="transmembrane region" description="Helical" evidence="1">
    <location>
        <begin position="224"/>
        <end position="243"/>
    </location>
</feature>
<feature type="transmembrane region" description="Helical" evidence="1">
    <location>
        <begin position="197"/>
        <end position="217"/>
    </location>
</feature>
<evidence type="ECO:0000313" key="2">
    <source>
        <dbReference type="EMBL" id="MFC4298550.1"/>
    </source>
</evidence>
<gene>
    <name evidence="2" type="ORF">ACFO0J_10905</name>
</gene>
<feature type="transmembrane region" description="Helical" evidence="1">
    <location>
        <begin position="55"/>
        <end position="76"/>
    </location>
</feature>
<evidence type="ECO:0000313" key="3">
    <source>
        <dbReference type="Proteomes" id="UP001595756"/>
    </source>
</evidence>
<evidence type="ECO:0008006" key="4">
    <source>
        <dbReference type="Google" id="ProtNLM"/>
    </source>
</evidence>
<dbReference type="RefSeq" id="WP_376813109.1">
    <property type="nucleotide sequence ID" value="NZ_JBHSDY010000006.1"/>
</dbReference>